<evidence type="ECO:0000256" key="2">
    <source>
        <dbReference type="ARBA" id="ARBA00023125"/>
    </source>
</evidence>
<evidence type="ECO:0000259" key="4">
    <source>
        <dbReference type="PROSITE" id="PS51118"/>
    </source>
</evidence>
<dbReference type="RefSeq" id="WP_239151665.1">
    <property type="nucleotide sequence ID" value="NZ_BOPG01000023.1"/>
</dbReference>
<dbReference type="Pfam" id="PF01638">
    <property type="entry name" value="HxlR"/>
    <property type="match status" value="1"/>
</dbReference>
<evidence type="ECO:0000256" key="3">
    <source>
        <dbReference type="ARBA" id="ARBA00023163"/>
    </source>
</evidence>
<dbReference type="InterPro" id="IPR036388">
    <property type="entry name" value="WH-like_DNA-bd_sf"/>
</dbReference>
<dbReference type="InterPro" id="IPR002577">
    <property type="entry name" value="HTH_HxlR"/>
</dbReference>
<proteinExistence type="predicted"/>
<dbReference type="EMBL" id="BOPG01000023">
    <property type="protein sequence ID" value="GIJ56008.1"/>
    <property type="molecule type" value="Genomic_DNA"/>
</dbReference>
<keyword evidence="6" id="KW-1185">Reference proteome</keyword>
<sequence>MSDDNGMSVLADLPPAPRPCPIAAALGVIGERWSLLAIRELGYGVHTFDRIARFTGASRDILTDRLRKLEAAGVVERRRYNEHPPRFEYHLTEAGRDLFPVLLSLREWGERWALDEPSASFGHDCGHPLAVDVVCRHCAAPVTPESLRVSVGRDR</sequence>
<evidence type="ECO:0000313" key="6">
    <source>
        <dbReference type="Proteomes" id="UP000612585"/>
    </source>
</evidence>
<organism evidence="5 6">
    <name type="scientific">Virgisporangium aurantiacum</name>
    <dbReference type="NCBI Taxonomy" id="175570"/>
    <lineage>
        <taxon>Bacteria</taxon>
        <taxon>Bacillati</taxon>
        <taxon>Actinomycetota</taxon>
        <taxon>Actinomycetes</taxon>
        <taxon>Micromonosporales</taxon>
        <taxon>Micromonosporaceae</taxon>
        <taxon>Virgisporangium</taxon>
    </lineage>
</organism>
<keyword evidence="1" id="KW-0805">Transcription regulation</keyword>
<keyword evidence="3" id="KW-0804">Transcription</keyword>
<keyword evidence="2" id="KW-0238">DNA-binding</keyword>
<dbReference type="GO" id="GO:0003677">
    <property type="term" value="F:DNA binding"/>
    <property type="evidence" value="ECO:0007669"/>
    <property type="project" value="UniProtKB-KW"/>
</dbReference>
<dbReference type="Gene3D" id="1.10.10.10">
    <property type="entry name" value="Winged helix-like DNA-binding domain superfamily/Winged helix DNA-binding domain"/>
    <property type="match status" value="1"/>
</dbReference>
<dbReference type="PANTHER" id="PTHR33204">
    <property type="entry name" value="TRANSCRIPTIONAL REGULATOR, MARR FAMILY"/>
    <property type="match status" value="1"/>
</dbReference>
<dbReference type="InterPro" id="IPR036390">
    <property type="entry name" value="WH_DNA-bd_sf"/>
</dbReference>
<gene>
    <name evidence="5" type="ORF">Vau01_035240</name>
</gene>
<accession>A0A8J4DZW4</accession>
<dbReference type="AlphaFoldDB" id="A0A8J4DZW4"/>
<dbReference type="Proteomes" id="UP000612585">
    <property type="component" value="Unassembled WGS sequence"/>
</dbReference>
<dbReference type="PANTHER" id="PTHR33204:SF18">
    <property type="entry name" value="TRANSCRIPTIONAL REGULATORY PROTEIN"/>
    <property type="match status" value="1"/>
</dbReference>
<name>A0A8J4DZW4_9ACTN</name>
<dbReference type="PROSITE" id="PS51118">
    <property type="entry name" value="HTH_HXLR"/>
    <property type="match status" value="1"/>
</dbReference>
<evidence type="ECO:0000313" key="5">
    <source>
        <dbReference type="EMBL" id="GIJ56008.1"/>
    </source>
</evidence>
<protein>
    <submittedName>
        <fullName evidence="5">Transcriptional regulator</fullName>
    </submittedName>
</protein>
<reference evidence="5" key="1">
    <citation type="submission" date="2021-01" db="EMBL/GenBank/DDBJ databases">
        <title>Whole genome shotgun sequence of Virgisporangium aurantiacum NBRC 16421.</title>
        <authorList>
            <person name="Komaki H."/>
            <person name="Tamura T."/>
        </authorList>
    </citation>
    <scope>NUCLEOTIDE SEQUENCE</scope>
    <source>
        <strain evidence="5">NBRC 16421</strain>
    </source>
</reference>
<comment type="caution">
    <text evidence="5">The sequence shown here is derived from an EMBL/GenBank/DDBJ whole genome shotgun (WGS) entry which is preliminary data.</text>
</comment>
<dbReference type="SUPFAM" id="SSF46785">
    <property type="entry name" value="Winged helix' DNA-binding domain"/>
    <property type="match status" value="1"/>
</dbReference>
<feature type="domain" description="HTH hxlR-type" evidence="4">
    <location>
        <begin position="20"/>
        <end position="117"/>
    </location>
</feature>
<evidence type="ECO:0000256" key="1">
    <source>
        <dbReference type="ARBA" id="ARBA00023015"/>
    </source>
</evidence>